<protein>
    <recommendedName>
        <fullName evidence="4">Protein kinase domain-containing protein</fullName>
    </recommendedName>
</protein>
<reference evidence="5" key="2">
    <citation type="journal article" date="2023" name="IMA Fungus">
        <title>Comparative genomic study of the Penicillium genus elucidates a diverse pangenome and 15 lateral gene transfer events.</title>
        <authorList>
            <person name="Petersen C."/>
            <person name="Sorensen T."/>
            <person name="Nielsen M.R."/>
            <person name="Sondergaard T.E."/>
            <person name="Sorensen J.L."/>
            <person name="Fitzpatrick D.A."/>
            <person name="Frisvad J.C."/>
            <person name="Nielsen K.L."/>
        </authorList>
    </citation>
    <scope>NUCLEOTIDE SEQUENCE</scope>
    <source>
        <strain evidence="5">IBT 16125</strain>
    </source>
</reference>
<dbReference type="InterPro" id="IPR051931">
    <property type="entry name" value="PAK3-like"/>
</dbReference>
<dbReference type="InterPro" id="IPR000719">
    <property type="entry name" value="Prot_kinase_dom"/>
</dbReference>
<dbReference type="Pfam" id="PF00069">
    <property type="entry name" value="Pkinase"/>
    <property type="match status" value="1"/>
</dbReference>
<evidence type="ECO:0000313" key="5">
    <source>
        <dbReference type="EMBL" id="KAJ5456075.1"/>
    </source>
</evidence>
<dbReference type="EMBL" id="JAPVEA010000004">
    <property type="protein sequence ID" value="KAJ5456075.1"/>
    <property type="molecule type" value="Genomic_DNA"/>
</dbReference>
<accession>A0AAD6CA03</accession>
<name>A0AAD6CA03_9EURO</name>
<evidence type="ECO:0000256" key="1">
    <source>
        <dbReference type="ARBA" id="ARBA00008874"/>
    </source>
</evidence>
<keyword evidence="6" id="KW-1185">Reference proteome</keyword>
<reference evidence="5" key="1">
    <citation type="submission" date="2022-12" db="EMBL/GenBank/DDBJ databases">
        <authorList>
            <person name="Petersen C."/>
        </authorList>
    </citation>
    <scope>NUCLEOTIDE SEQUENCE</scope>
    <source>
        <strain evidence="5">IBT 16125</strain>
    </source>
</reference>
<gene>
    <name evidence="5" type="ORF">N7458_004339</name>
</gene>
<dbReference type="PROSITE" id="PS50011">
    <property type="entry name" value="PROTEIN_KINASE_DOM"/>
    <property type="match status" value="1"/>
</dbReference>
<keyword evidence="3" id="KW-0067">ATP-binding</keyword>
<dbReference type="GO" id="GO:0004672">
    <property type="term" value="F:protein kinase activity"/>
    <property type="evidence" value="ECO:0007669"/>
    <property type="project" value="InterPro"/>
</dbReference>
<proteinExistence type="inferred from homology"/>
<dbReference type="RefSeq" id="XP_056768448.1">
    <property type="nucleotide sequence ID" value="XM_056907721.1"/>
</dbReference>
<organism evidence="5 6">
    <name type="scientific">Penicillium daleae</name>
    <dbReference type="NCBI Taxonomy" id="63821"/>
    <lineage>
        <taxon>Eukaryota</taxon>
        <taxon>Fungi</taxon>
        <taxon>Dikarya</taxon>
        <taxon>Ascomycota</taxon>
        <taxon>Pezizomycotina</taxon>
        <taxon>Eurotiomycetes</taxon>
        <taxon>Eurotiomycetidae</taxon>
        <taxon>Eurotiales</taxon>
        <taxon>Aspergillaceae</taxon>
        <taxon>Penicillium</taxon>
    </lineage>
</organism>
<dbReference type="GeneID" id="81597964"/>
<sequence length="180" mass="19864">MNQLEDLNSAFSAEDDDCPIPARRGFLHVGHPSQKYALNWKIDQAGSGWLSLGNYFGFSTVLIKKRKTSESQISPTKLQVAFHENLVGLIEAFYDSTAIYLAYNYYGVAVNLSQVSLTPAVRLSEADLSSICRSVLRGLEYIHEQLQIGHGNINGDNILLCSDGAVKIGKQWPVSLQTTN</sequence>
<comment type="caution">
    <text evidence="5">The sequence shown here is derived from an EMBL/GenBank/DDBJ whole genome shotgun (WGS) entry which is preliminary data.</text>
</comment>
<dbReference type="PANTHER" id="PTHR45832">
    <property type="entry name" value="SERINE/THREONINE-PROTEIN KINASE SAMKA-RELATED-RELATED"/>
    <property type="match status" value="1"/>
</dbReference>
<dbReference type="InterPro" id="IPR011009">
    <property type="entry name" value="Kinase-like_dom_sf"/>
</dbReference>
<evidence type="ECO:0000256" key="3">
    <source>
        <dbReference type="ARBA" id="ARBA00022840"/>
    </source>
</evidence>
<dbReference type="PANTHER" id="PTHR45832:SF22">
    <property type="entry name" value="SERINE_THREONINE-PROTEIN KINASE SAMKA-RELATED"/>
    <property type="match status" value="1"/>
</dbReference>
<comment type="similarity">
    <text evidence="1">Belongs to the protein kinase superfamily. STE Ser/Thr protein kinase family. STE20 subfamily.</text>
</comment>
<feature type="domain" description="Protein kinase" evidence="4">
    <location>
        <begin position="1"/>
        <end position="180"/>
    </location>
</feature>
<dbReference type="AlphaFoldDB" id="A0AAD6CA03"/>
<evidence type="ECO:0000313" key="6">
    <source>
        <dbReference type="Proteomes" id="UP001213681"/>
    </source>
</evidence>
<dbReference type="SUPFAM" id="SSF56112">
    <property type="entry name" value="Protein kinase-like (PK-like)"/>
    <property type="match status" value="1"/>
</dbReference>
<dbReference type="Proteomes" id="UP001213681">
    <property type="component" value="Unassembled WGS sequence"/>
</dbReference>
<keyword evidence="2" id="KW-0547">Nucleotide-binding</keyword>
<dbReference type="GO" id="GO:0005524">
    <property type="term" value="F:ATP binding"/>
    <property type="evidence" value="ECO:0007669"/>
    <property type="project" value="UniProtKB-KW"/>
</dbReference>
<dbReference type="Gene3D" id="1.10.510.10">
    <property type="entry name" value="Transferase(Phosphotransferase) domain 1"/>
    <property type="match status" value="1"/>
</dbReference>
<evidence type="ECO:0000259" key="4">
    <source>
        <dbReference type="PROSITE" id="PS50011"/>
    </source>
</evidence>
<evidence type="ECO:0000256" key="2">
    <source>
        <dbReference type="ARBA" id="ARBA00022741"/>
    </source>
</evidence>